<dbReference type="PANTHER" id="PTHR30055">
    <property type="entry name" value="HTH-TYPE TRANSCRIPTIONAL REGULATOR RUTR"/>
    <property type="match status" value="1"/>
</dbReference>
<sequence length="202" mass="22051">MPNRQTVQGVRTGGRSARVRKAILDATLGELIDRGYADLTVEAVASRAGVNKTTIYRRWSTLEDLLVETLTTWSLDAIPIPETGSIESDLLATGRELATVLNDGVGRQVAALVLTAGLRSEQLRETTRRYFDHQAVRATPVVRQAIDRGELPAECDVDTLLATFRAPFFYRMITTGRPIDDTLIAQATQVTLAAARAGLLSK</sequence>
<gene>
    <name evidence="4" type="primary">ydeS</name>
    <name evidence="4" type="ORF">ERS075579_02679</name>
</gene>
<dbReference type="AlphaFoldDB" id="A0A0U0ZME6"/>
<dbReference type="SUPFAM" id="SSF46689">
    <property type="entry name" value="Homeodomain-like"/>
    <property type="match status" value="1"/>
</dbReference>
<dbReference type="PANTHER" id="PTHR30055:SF148">
    <property type="entry name" value="TETR-FAMILY TRANSCRIPTIONAL REGULATOR"/>
    <property type="match status" value="1"/>
</dbReference>
<evidence type="ECO:0000256" key="2">
    <source>
        <dbReference type="ARBA" id="ARBA00023125"/>
    </source>
</evidence>
<dbReference type="Proteomes" id="UP000045782">
    <property type="component" value="Unassembled WGS sequence"/>
</dbReference>
<dbReference type="GO" id="GO:0003700">
    <property type="term" value="F:DNA-binding transcription factor activity"/>
    <property type="evidence" value="ECO:0007669"/>
    <property type="project" value="TreeGrafter"/>
</dbReference>
<dbReference type="InterPro" id="IPR001647">
    <property type="entry name" value="HTH_TetR"/>
</dbReference>
<keyword evidence="3" id="KW-0804">Transcription</keyword>
<accession>A0A0U0ZME6</accession>
<dbReference type="GO" id="GO:0000976">
    <property type="term" value="F:transcription cis-regulatory region binding"/>
    <property type="evidence" value="ECO:0007669"/>
    <property type="project" value="TreeGrafter"/>
</dbReference>
<dbReference type="InterPro" id="IPR050109">
    <property type="entry name" value="HTH-type_TetR-like_transc_reg"/>
</dbReference>
<dbReference type="Pfam" id="PF00440">
    <property type="entry name" value="TetR_N"/>
    <property type="match status" value="1"/>
</dbReference>
<keyword evidence="1" id="KW-0805">Transcription regulation</keyword>
<evidence type="ECO:0000256" key="1">
    <source>
        <dbReference type="ARBA" id="ARBA00023015"/>
    </source>
</evidence>
<dbReference type="PROSITE" id="PS50977">
    <property type="entry name" value="HTH_TETR_2"/>
    <property type="match status" value="1"/>
</dbReference>
<evidence type="ECO:0000313" key="5">
    <source>
        <dbReference type="Proteomes" id="UP000045782"/>
    </source>
</evidence>
<dbReference type="RefSeq" id="WP_016892934.1">
    <property type="nucleotide sequence ID" value="NZ_CSWP01000005.1"/>
</dbReference>
<dbReference type="Pfam" id="PF16859">
    <property type="entry name" value="TetR_C_11"/>
    <property type="match status" value="1"/>
</dbReference>
<evidence type="ECO:0000256" key="3">
    <source>
        <dbReference type="ARBA" id="ARBA00023163"/>
    </source>
</evidence>
<keyword evidence="2" id="KW-0238">DNA-binding</keyword>
<reference evidence="4 5" key="1">
    <citation type="submission" date="2015-03" db="EMBL/GenBank/DDBJ databases">
        <authorList>
            <person name="Murphy D."/>
        </authorList>
    </citation>
    <scope>NUCLEOTIDE SEQUENCE [LARGE SCALE GENOMIC DNA]</scope>
    <source>
        <strain evidence="4 5">PAP088</strain>
    </source>
</reference>
<proteinExistence type="predicted"/>
<dbReference type="Gene3D" id="1.10.10.60">
    <property type="entry name" value="Homeodomain-like"/>
    <property type="match status" value="1"/>
</dbReference>
<dbReference type="InterPro" id="IPR011075">
    <property type="entry name" value="TetR_C"/>
</dbReference>
<name>A0A0U0ZME6_9MYCO</name>
<dbReference type="EMBL" id="CSWP01000005">
    <property type="protein sequence ID" value="CPV55388.1"/>
    <property type="molecule type" value="Genomic_DNA"/>
</dbReference>
<dbReference type="InterPro" id="IPR036271">
    <property type="entry name" value="Tet_transcr_reg_TetR-rel_C_sf"/>
</dbReference>
<dbReference type="InterPro" id="IPR009057">
    <property type="entry name" value="Homeodomain-like_sf"/>
</dbReference>
<dbReference type="PRINTS" id="PR00455">
    <property type="entry name" value="HTHTETR"/>
</dbReference>
<dbReference type="SUPFAM" id="SSF48498">
    <property type="entry name" value="Tetracyclin repressor-like, C-terminal domain"/>
    <property type="match status" value="1"/>
</dbReference>
<evidence type="ECO:0000313" key="4">
    <source>
        <dbReference type="EMBL" id="CPV55388.1"/>
    </source>
</evidence>
<dbReference type="Gene3D" id="1.10.357.10">
    <property type="entry name" value="Tetracycline Repressor, domain 2"/>
    <property type="match status" value="1"/>
</dbReference>
<protein>
    <submittedName>
        <fullName evidence="4">HTH-type transcriptional regulator YdeS</fullName>
    </submittedName>
</protein>
<organism evidence="4 5">
    <name type="scientific">Mycobacteroides abscessus</name>
    <dbReference type="NCBI Taxonomy" id="36809"/>
    <lineage>
        <taxon>Bacteria</taxon>
        <taxon>Bacillati</taxon>
        <taxon>Actinomycetota</taxon>
        <taxon>Actinomycetes</taxon>
        <taxon>Mycobacteriales</taxon>
        <taxon>Mycobacteriaceae</taxon>
        <taxon>Mycobacteroides</taxon>
    </lineage>
</organism>